<dbReference type="GO" id="GO:0050545">
    <property type="term" value="F:sulfopyruvate decarboxylase activity"/>
    <property type="evidence" value="ECO:0007669"/>
    <property type="project" value="TreeGrafter"/>
</dbReference>
<proteinExistence type="inferred from homology"/>
<dbReference type="AlphaFoldDB" id="A0A9J6ZDY9"/>
<dbReference type="EC" id="3.1.3.71" evidence="3 8"/>
<evidence type="ECO:0000256" key="8">
    <source>
        <dbReference type="HAMAP-Rule" id="MF_00490"/>
    </source>
</evidence>
<evidence type="ECO:0000256" key="2">
    <source>
        <dbReference type="ARBA" id="ARBA00009997"/>
    </source>
</evidence>
<dbReference type="Proteomes" id="UP001056756">
    <property type="component" value="Chromosome"/>
</dbReference>
<evidence type="ECO:0000256" key="1">
    <source>
        <dbReference type="ARBA" id="ARBA00001946"/>
    </source>
</evidence>
<dbReference type="HAMAP" id="MF_00490">
    <property type="entry name" value="ComB"/>
    <property type="match status" value="1"/>
</dbReference>
<comment type="cofactor">
    <cofactor evidence="1 8">
        <name>Mg(2+)</name>
        <dbReference type="ChEBI" id="CHEBI:18420"/>
    </cofactor>
</comment>
<evidence type="ECO:0000313" key="9">
    <source>
        <dbReference type="EMBL" id="URN94268.1"/>
    </source>
</evidence>
<protein>
    <recommendedName>
        <fullName evidence="4 8">Probable 2-phosphosulfolactate phosphatase</fullName>
        <ecNumber evidence="3 8">3.1.3.71</ecNumber>
    </recommendedName>
</protein>
<organism evidence="9 10">
    <name type="scientific">Candidatus Pristimantibacillus lignocellulolyticus</name>
    <dbReference type="NCBI Taxonomy" id="2994561"/>
    <lineage>
        <taxon>Bacteria</taxon>
        <taxon>Bacillati</taxon>
        <taxon>Bacillota</taxon>
        <taxon>Bacilli</taxon>
        <taxon>Bacillales</taxon>
        <taxon>Paenibacillaceae</taxon>
        <taxon>Candidatus Pristimantibacillus</taxon>
    </lineage>
</organism>
<dbReference type="Gene3D" id="3.90.1560.10">
    <property type="entry name" value="ComB-like"/>
    <property type="match status" value="1"/>
</dbReference>
<comment type="catalytic activity">
    <reaction evidence="7 8">
        <text>(2R)-O-phospho-3-sulfolactate + H2O = (2R)-3-sulfolactate + phosphate</text>
        <dbReference type="Rhea" id="RHEA:23416"/>
        <dbReference type="ChEBI" id="CHEBI:15377"/>
        <dbReference type="ChEBI" id="CHEBI:15597"/>
        <dbReference type="ChEBI" id="CHEBI:43474"/>
        <dbReference type="ChEBI" id="CHEBI:58738"/>
        <dbReference type="EC" id="3.1.3.71"/>
    </reaction>
</comment>
<dbReference type="GO" id="GO:0050532">
    <property type="term" value="F:2-phosphosulfolactate phosphatase activity"/>
    <property type="evidence" value="ECO:0007669"/>
    <property type="project" value="UniProtKB-UniRule"/>
</dbReference>
<dbReference type="InterPro" id="IPR005238">
    <property type="entry name" value="ComB-like"/>
</dbReference>
<evidence type="ECO:0000313" key="10">
    <source>
        <dbReference type="Proteomes" id="UP001056756"/>
    </source>
</evidence>
<dbReference type="EMBL" id="CP097899">
    <property type="protein sequence ID" value="URN94268.1"/>
    <property type="molecule type" value="Genomic_DNA"/>
</dbReference>
<evidence type="ECO:0000256" key="3">
    <source>
        <dbReference type="ARBA" id="ARBA00012953"/>
    </source>
</evidence>
<dbReference type="PANTHER" id="PTHR37311">
    <property type="entry name" value="2-PHOSPHOSULFOLACTATE PHOSPHATASE-RELATED"/>
    <property type="match status" value="1"/>
</dbReference>
<sequence>MRVQVISNASEAHQGKFIGKTAIVIDVFRSSSSIVSALASGATCVIPVETVMDAKQIYREYDILGGERFCKRISGFHYGNSPIEYRSSQLQDRRVILTTTNGTRAIHRSKRASNIYIASLNNAKACANAALYSNNDVVILCAGSHDQFTVEDGLCAGYILSHLVAHSKNSENHLQIDDFGKAMLALYEHNKNDISHVISQGLSGNRLQELDMTSDIEDCARLDVYDIVPVYLNGVVVVNANNTTYS</sequence>
<dbReference type="SUPFAM" id="SSF142823">
    <property type="entry name" value="ComB-like"/>
    <property type="match status" value="1"/>
</dbReference>
<comment type="similarity">
    <text evidence="2 8">Belongs to the ComB family.</text>
</comment>
<evidence type="ECO:0000256" key="4">
    <source>
        <dbReference type="ARBA" id="ARBA00021948"/>
    </source>
</evidence>
<accession>A0A9J6ZDY9</accession>
<gene>
    <name evidence="8" type="primary">comB</name>
    <name evidence="9" type="ORF">NAG76_20995</name>
</gene>
<dbReference type="PANTHER" id="PTHR37311:SF1">
    <property type="entry name" value="2-PHOSPHOSULFOLACTATE PHOSPHATASE-RELATED"/>
    <property type="match status" value="1"/>
</dbReference>
<keyword evidence="5 8" id="KW-0378">Hydrolase</keyword>
<dbReference type="Pfam" id="PF04029">
    <property type="entry name" value="2-ph_phosp"/>
    <property type="match status" value="1"/>
</dbReference>
<evidence type="ECO:0000256" key="7">
    <source>
        <dbReference type="ARBA" id="ARBA00033711"/>
    </source>
</evidence>
<dbReference type="KEGG" id="plig:NAG76_20995"/>
<evidence type="ECO:0000256" key="5">
    <source>
        <dbReference type="ARBA" id="ARBA00022801"/>
    </source>
</evidence>
<reference evidence="9" key="1">
    <citation type="submission" date="2022-05" db="EMBL/GenBank/DDBJ databases">
        <title>Novel bacterial taxa in a minimal lignocellulolytic consortium and its capacity to transform plastics disclosed by genome-resolved metagenomics.</title>
        <authorList>
            <person name="Rodriguez C.A.D."/>
            <person name="Diaz-Garcia L."/>
            <person name="Herrera K."/>
            <person name="Tarazona N.A."/>
            <person name="Sproer C."/>
            <person name="Overmann J."/>
            <person name="Jimenez D.J."/>
        </authorList>
    </citation>
    <scope>NUCLEOTIDE SEQUENCE</scope>
    <source>
        <strain evidence="9">MAG5</strain>
    </source>
</reference>
<keyword evidence="6 8" id="KW-0460">Magnesium</keyword>
<dbReference type="FunFam" id="3.90.1560.10:FF:000001">
    <property type="entry name" value="Probable 2-phosphosulfolactate phosphatase"/>
    <property type="match status" value="1"/>
</dbReference>
<evidence type="ECO:0000256" key="6">
    <source>
        <dbReference type="ARBA" id="ARBA00022842"/>
    </source>
</evidence>
<dbReference type="GO" id="GO:0000287">
    <property type="term" value="F:magnesium ion binding"/>
    <property type="evidence" value="ECO:0007669"/>
    <property type="project" value="UniProtKB-UniRule"/>
</dbReference>
<dbReference type="InterPro" id="IPR036702">
    <property type="entry name" value="ComB-like_sf"/>
</dbReference>
<name>A0A9J6ZDY9_9BACL</name>